<gene>
    <name evidence="2" type="ORF">KL86DPRO_11356</name>
</gene>
<dbReference type="SUPFAM" id="SSF89392">
    <property type="entry name" value="Prokaryotic lipoproteins and lipoprotein localization factors"/>
    <property type="match status" value="1"/>
</dbReference>
<dbReference type="EMBL" id="FLUQ01000001">
    <property type="protein sequence ID" value="SBV98244.1"/>
    <property type="molecule type" value="Genomic_DNA"/>
</dbReference>
<feature type="signal peptide" evidence="1">
    <location>
        <begin position="1"/>
        <end position="29"/>
    </location>
</feature>
<dbReference type="Gene3D" id="2.50.20.10">
    <property type="entry name" value="Lipoprotein localisation LolA/LolB/LppX"/>
    <property type="match status" value="1"/>
</dbReference>
<keyword evidence="2" id="KW-0449">Lipoprotein</keyword>
<accession>A0A212JFP4</accession>
<evidence type="ECO:0000313" key="2">
    <source>
        <dbReference type="EMBL" id="SBV98244.1"/>
    </source>
</evidence>
<reference evidence="2" key="1">
    <citation type="submission" date="2016-04" db="EMBL/GenBank/DDBJ databases">
        <authorList>
            <person name="Evans L.H."/>
            <person name="Alamgir A."/>
            <person name="Owens N."/>
            <person name="Weber N.D."/>
            <person name="Virtaneva K."/>
            <person name="Barbian K."/>
            <person name="Babar A."/>
            <person name="Rosenke K."/>
        </authorList>
    </citation>
    <scope>NUCLEOTIDE SEQUENCE</scope>
    <source>
        <strain evidence="2">86</strain>
    </source>
</reference>
<sequence length="211" mass="23045">MRRVPFFPCGLPALALLAVLCAFPAPSFAADALAGLKERTASVMTLRSAFVQETAIPMFAQPMRSQGRFLFKRPDCLRWEFTSPMREGFALKGDTGVRWEDDGAVRTAFTAKSDPVAGVIARQLMAWITFDLASINREYTIETLGETPLVLRMIPLREDVRAVIASITITFSAEGPASLVAIQEARGGRTTIAFSDTVVNGPVDDGEFDPR</sequence>
<dbReference type="PANTHER" id="PTHR35869:SF1">
    <property type="entry name" value="OUTER-MEMBRANE LIPOPROTEIN CARRIER PROTEIN"/>
    <property type="match status" value="1"/>
</dbReference>
<protein>
    <submittedName>
        <fullName evidence="2">Putative Outer membrane lipoprotein carrier protein LolA</fullName>
    </submittedName>
</protein>
<feature type="chain" id="PRO_5012081008" evidence="1">
    <location>
        <begin position="30"/>
        <end position="211"/>
    </location>
</feature>
<proteinExistence type="predicted"/>
<dbReference type="InterPro" id="IPR029046">
    <property type="entry name" value="LolA/LolB/LppX"/>
</dbReference>
<evidence type="ECO:0000256" key="1">
    <source>
        <dbReference type="SAM" id="SignalP"/>
    </source>
</evidence>
<organism evidence="2">
    <name type="scientific">uncultured delta proteobacterium</name>
    <dbReference type="NCBI Taxonomy" id="34034"/>
    <lineage>
        <taxon>Bacteria</taxon>
        <taxon>Deltaproteobacteria</taxon>
        <taxon>environmental samples</taxon>
    </lineage>
</organism>
<dbReference type="AlphaFoldDB" id="A0A212JFP4"/>
<dbReference type="Pfam" id="PF03548">
    <property type="entry name" value="LolA"/>
    <property type="match status" value="1"/>
</dbReference>
<keyword evidence="1" id="KW-0732">Signal</keyword>
<name>A0A212JFP4_9DELT</name>
<dbReference type="PANTHER" id="PTHR35869">
    <property type="entry name" value="OUTER-MEMBRANE LIPOPROTEIN CARRIER PROTEIN"/>
    <property type="match status" value="1"/>
</dbReference>
<dbReference type="CDD" id="cd16325">
    <property type="entry name" value="LolA"/>
    <property type="match status" value="1"/>
</dbReference>
<dbReference type="InterPro" id="IPR004564">
    <property type="entry name" value="OM_lipoprot_carrier_LolA-like"/>
</dbReference>